<dbReference type="Pfam" id="PF08501">
    <property type="entry name" value="Shikimate_dh_N"/>
    <property type="match status" value="1"/>
</dbReference>
<dbReference type="HAMAP" id="MF_00222">
    <property type="entry name" value="Shikimate_DH_AroE"/>
    <property type="match status" value="1"/>
</dbReference>
<dbReference type="Pfam" id="PF18317">
    <property type="entry name" value="SDH_C"/>
    <property type="match status" value="1"/>
</dbReference>
<keyword evidence="3 8" id="KW-0028">Amino-acid biosynthesis</keyword>
<feature type="binding site" evidence="8">
    <location>
        <position position="258"/>
    </location>
    <ligand>
        <name>NADP(+)</name>
        <dbReference type="ChEBI" id="CHEBI:58349"/>
    </ligand>
</feature>
<evidence type="ECO:0000259" key="11">
    <source>
        <dbReference type="Pfam" id="PF18317"/>
    </source>
</evidence>
<dbReference type="Gene3D" id="3.40.50.720">
    <property type="entry name" value="NAD(P)-binding Rossmann-like Domain"/>
    <property type="match status" value="1"/>
</dbReference>
<feature type="binding site" evidence="8">
    <location>
        <begin position="143"/>
        <end position="147"/>
    </location>
    <ligand>
        <name>NADP(+)</name>
        <dbReference type="ChEBI" id="CHEBI:58349"/>
    </ligand>
</feature>
<dbReference type="GO" id="GO:0009073">
    <property type="term" value="P:aromatic amino acid family biosynthetic process"/>
    <property type="evidence" value="ECO:0007669"/>
    <property type="project" value="UniProtKB-KW"/>
</dbReference>
<comment type="catalytic activity">
    <reaction evidence="7 8">
        <text>shikimate + NADP(+) = 3-dehydroshikimate + NADPH + H(+)</text>
        <dbReference type="Rhea" id="RHEA:17737"/>
        <dbReference type="ChEBI" id="CHEBI:15378"/>
        <dbReference type="ChEBI" id="CHEBI:16630"/>
        <dbReference type="ChEBI" id="CHEBI:36208"/>
        <dbReference type="ChEBI" id="CHEBI:57783"/>
        <dbReference type="ChEBI" id="CHEBI:58349"/>
        <dbReference type="EC" id="1.1.1.25"/>
    </reaction>
</comment>
<dbReference type="InterPro" id="IPR006151">
    <property type="entry name" value="Shikm_DH/Glu-tRNA_Rdtase"/>
</dbReference>
<feature type="binding site" evidence="8">
    <location>
        <position position="103"/>
    </location>
    <ligand>
        <name>shikimate</name>
        <dbReference type="ChEBI" id="CHEBI:36208"/>
    </ligand>
</feature>
<evidence type="ECO:0000256" key="6">
    <source>
        <dbReference type="ARBA" id="ARBA00023141"/>
    </source>
</evidence>
<accession>A0A2W1KLT2</accession>
<sequence>MPSAQSDLRHCWHPDGGTSVYGILGFPVNHSLSPWLHRLFAAQQELDLVYVPFPVREEDIAVALAGLPALGIRGVNVTVPHKEAVLPLMQWLSAEALAIGAVNTICFTPSGMQGHNTDAPGFLRALERATGDGWRQCPATVIGAGGAARAIVYALGHAGCPAIYLANRHLPRAEVLAAQFPGLPVHPIPLDRAALSAVLPRSRLLVNTSTRGLHGEGHPELDLARMPGNGSVYDIVYNPLETPLLQAARQAGLGAVDGLGMLVEQGAESFRIWTGTLPQTAAVEEILRRWLQTRNTSR</sequence>
<feature type="active site" description="Proton acceptor" evidence="8">
    <location>
        <position position="82"/>
    </location>
</feature>
<feature type="binding site" evidence="8">
    <location>
        <position position="237"/>
    </location>
    <ligand>
        <name>shikimate</name>
        <dbReference type="ChEBI" id="CHEBI:36208"/>
    </ligand>
</feature>
<dbReference type="Gene3D" id="3.40.50.10860">
    <property type="entry name" value="Leucine Dehydrogenase, chain A, domain 1"/>
    <property type="match status" value="1"/>
</dbReference>
<evidence type="ECO:0000256" key="3">
    <source>
        <dbReference type="ARBA" id="ARBA00022605"/>
    </source>
</evidence>
<dbReference type="Pfam" id="PF01488">
    <property type="entry name" value="Shikimate_DH"/>
    <property type="match status" value="1"/>
</dbReference>
<keyword evidence="6 8" id="KW-0057">Aromatic amino acid biosynthesis</keyword>
<dbReference type="InterPro" id="IPR036291">
    <property type="entry name" value="NAD(P)-bd_dom_sf"/>
</dbReference>
<dbReference type="AlphaFoldDB" id="A0A2W1KLT2"/>
<name>A0A2W1KLT2_ACIFR</name>
<keyword evidence="5 8" id="KW-0560">Oxidoreductase</keyword>
<evidence type="ECO:0000313" key="13">
    <source>
        <dbReference type="Proteomes" id="UP000248886"/>
    </source>
</evidence>
<evidence type="ECO:0000256" key="7">
    <source>
        <dbReference type="ARBA" id="ARBA00049442"/>
    </source>
</evidence>
<dbReference type="Proteomes" id="UP000248886">
    <property type="component" value="Unassembled WGS sequence"/>
</dbReference>
<dbReference type="GO" id="GO:0004764">
    <property type="term" value="F:shikimate 3-dehydrogenase (NADP+) activity"/>
    <property type="evidence" value="ECO:0007669"/>
    <property type="project" value="UniProtKB-UniRule"/>
</dbReference>
<feature type="binding site" evidence="8">
    <location>
        <position position="265"/>
    </location>
    <ligand>
        <name>shikimate</name>
        <dbReference type="ChEBI" id="CHEBI:36208"/>
    </ligand>
</feature>
<dbReference type="SUPFAM" id="SSF51735">
    <property type="entry name" value="NAD(P)-binding Rossmann-fold domains"/>
    <property type="match status" value="1"/>
</dbReference>
<dbReference type="GO" id="GO:0009423">
    <property type="term" value="P:chorismate biosynthetic process"/>
    <property type="evidence" value="ECO:0007669"/>
    <property type="project" value="UniProtKB-UniRule"/>
</dbReference>
<feature type="domain" description="Shikimate dehydrogenase substrate binding N-terminal" evidence="10">
    <location>
        <begin position="23"/>
        <end position="105"/>
    </location>
</feature>
<evidence type="ECO:0000313" key="12">
    <source>
        <dbReference type="EMBL" id="PZD82794.1"/>
    </source>
</evidence>
<dbReference type="InterPro" id="IPR022893">
    <property type="entry name" value="Shikimate_DH_fam"/>
</dbReference>
<dbReference type="SUPFAM" id="SSF53223">
    <property type="entry name" value="Aminoacid dehydrogenase-like, N-terminal domain"/>
    <property type="match status" value="1"/>
</dbReference>
<feature type="binding site" evidence="8">
    <location>
        <position position="235"/>
    </location>
    <ligand>
        <name>NADP(+)</name>
        <dbReference type="ChEBI" id="CHEBI:58349"/>
    </ligand>
</feature>
<dbReference type="EMBL" id="QKQP01000001">
    <property type="protein sequence ID" value="PZD82794.1"/>
    <property type="molecule type" value="Genomic_DNA"/>
</dbReference>
<feature type="domain" description="SDH C-terminal" evidence="11">
    <location>
        <begin position="258"/>
        <end position="288"/>
    </location>
</feature>
<evidence type="ECO:0000256" key="4">
    <source>
        <dbReference type="ARBA" id="ARBA00022857"/>
    </source>
</evidence>
<feature type="binding site" evidence="8">
    <location>
        <begin position="31"/>
        <end position="33"/>
    </location>
    <ligand>
        <name>shikimate</name>
        <dbReference type="ChEBI" id="CHEBI:36208"/>
    </ligand>
</feature>
<comment type="function">
    <text evidence="8">Involved in the biosynthesis of the chorismate, which leads to the biosynthesis of aromatic amino acids. Catalyzes the reversible NADPH linked reduction of 3-dehydroshikimate (DHSA) to yield shikimate (SA).</text>
</comment>
<comment type="subunit">
    <text evidence="8">Homodimer.</text>
</comment>
<dbReference type="InterPro" id="IPR041121">
    <property type="entry name" value="SDH_C"/>
</dbReference>
<evidence type="ECO:0000259" key="10">
    <source>
        <dbReference type="Pfam" id="PF08501"/>
    </source>
</evidence>
<dbReference type="EC" id="1.1.1.25" evidence="2 8"/>
<evidence type="ECO:0000256" key="8">
    <source>
        <dbReference type="HAMAP-Rule" id="MF_00222"/>
    </source>
</evidence>
<feature type="binding site" evidence="8">
    <location>
        <position position="78"/>
    </location>
    <ligand>
        <name>shikimate</name>
        <dbReference type="ChEBI" id="CHEBI:36208"/>
    </ligand>
</feature>
<comment type="caution">
    <text evidence="8">Lacks conserved residue(s) required for the propagation of feature annotation.</text>
</comment>
<dbReference type="GO" id="GO:0005829">
    <property type="term" value="C:cytosol"/>
    <property type="evidence" value="ECO:0007669"/>
    <property type="project" value="TreeGrafter"/>
</dbReference>
<dbReference type="RefSeq" id="WP_009562611.1">
    <property type="nucleotide sequence ID" value="NZ_AP025160.1"/>
</dbReference>
<protein>
    <recommendedName>
        <fullName evidence="2 8">Shikimate dehydrogenase (NADP(+))</fullName>
        <shortName evidence="8">SDH</shortName>
        <ecNumber evidence="2 8">1.1.1.25</ecNumber>
    </recommendedName>
</protein>
<feature type="domain" description="Quinate/shikimate 5-dehydrogenase/glutamyl-tRNA reductase" evidence="9">
    <location>
        <begin position="133"/>
        <end position="192"/>
    </location>
</feature>
<feature type="binding site" evidence="8">
    <location>
        <position position="118"/>
    </location>
    <ligand>
        <name>shikimate</name>
        <dbReference type="ChEBI" id="CHEBI:36208"/>
    </ligand>
</feature>
<gene>
    <name evidence="8 12" type="primary">aroE</name>
    <name evidence="12" type="ORF">DN052_07290</name>
</gene>
<evidence type="ECO:0000256" key="1">
    <source>
        <dbReference type="ARBA" id="ARBA00004871"/>
    </source>
</evidence>
<comment type="pathway">
    <text evidence="1 8">Metabolic intermediate biosynthesis; chorismate biosynthesis; chorismate from D-erythrose 4-phosphate and phosphoenolpyruvate: step 4/7.</text>
</comment>
<organism evidence="12 13">
    <name type="scientific">Acidithiobacillus ferrooxidans</name>
    <name type="common">Thiobacillus ferrooxidans</name>
    <dbReference type="NCBI Taxonomy" id="920"/>
    <lineage>
        <taxon>Bacteria</taxon>
        <taxon>Pseudomonadati</taxon>
        <taxon>Pseudomonadota</taxon>
        <taxon>Acidithiobacillia</taxon>
        <taxon>Acidithiobacillales</taxon>
        <taxon>Acidithiobacillaceae</taxon>
        <taxon>Acidithiobacillus</taxon>
    </lineage>
</organism>
<dbReference type="PANTHER" id="PTHR21089:SF1">
    <property type="entry name" value="BIFUNCTIONAL 3-DEHYDROQUINATE DEHYDRATASE_SHIKIMATE DEHYDROGENASE, CHLOROPLASTIC"/>
    <property type="match status" value="1"/>
</dbReference>
<dbReference type="OrthoDB" id="9792692at2"/>
<comment type="similarity">
    <text evidence="8">Belongs to the shikimate dehydrogenase family.</text>
</comment>
<evidence type="ECO:0000256" key="5">
    <source>
        <dbReference type="ARBA" id="ARBA00023002"/>
    </source>
</evidence>
<dbReference type="GeneID" id="65279567"/>
<dbReference type="InterPro" id="IPR013708">
    <property type="entry name" value="Shikimate_DH-bd_N"/>
</dbReference>
<dbReference type="UniPathway" id="UPA00053">
    <property type="reaction ID" value="UER00087"/>
</dbReference>
<evidence type="ECO:0000259" key="9">
    <source>
        <dbReference type="Pfam" id="PF01488"/>
    </source>
</evidence>
<dbReference type="OMA" id="AIYVMRR"/>
<keyword evidence="4 8" id="KW-0521">NADP</keyword>
<dbReference type="CDD" id="cd01065">
    <property type="entry name" value="NAD_bind_Shikimate_DH"/>
    <property type="match status" value="1"/>
</dbReference>
<comment type="caution">
    <text evidence="12">The sequence shown here is derived from an EMBL/GenBank/DDBJ whole genome shotgun (WGS) entry which is preliminary data.</text>
</comment>
<dbReference type="PANTHER" id="PTHR21089">
    <property type="entry name" value="SHIKIMATE DEHYDROGENASE"/>
    <property type="match status" value="1"/>
</dbReference>
<evidence type="ECO:0000256" key="2">
    <source>
        <dbReference type="ARBA" id="ARBA00012962"/>
    </source>
</evidence>
<dbReference type="NCBIfam" id="TIGR00507">
    <property type="entry name" value="aroE"/>
    <property type="match status" value="1"/>
</dbReference>
<dbReference type="InterPro" id="IPR046346">
    <property type="entry name" value="Aminoacid_DH-like_N_sf"/>
</dbReference>
<dbReference type="GO" id="GO:0019632">
    <property type="term" value="P:shikimate metabolic process"/>
    <property type="evidence" value="ECO:0007669"/>
    <property type="project" value="InterPro"/>
</dbReference>
<dbReference type="InterPro" id="IPR011342">
    <property type="entry name" value="Shikimate_DH"/>
</dbReference>
<dbReference type="GO" id="GO:0050661">
    <property type="term" value="F:NADP binding"/>
    <property type="evidence" value="ECO:0007669"/>
    <property type="project" value="InterPro"/>
</dbReference>
<dbReference type="GO" id="GO:0008652">
    <property type="term" value="P:amino acid biosynthetic process"/>
    <property type="evidence" value="ECO:0007669"/>
    <property type="project" value="UniProtKB-KW"/>
</dbReference>
<reference evidence="12 13" key="1">
    <citation type="submission" date="2018-06" db="EMBL/GenBank/DDBJ databases">
        <title>Draft sequence of Acidithiobacillus ferrooxidans CCM 4253.</title>
        <authorList>
            <person name="Moya-Beltran A."/>
            <person name="Castro M."/>
            <person name="Covarrubias P.C."/>
            <person name="Issotta F."/>
            <person name="Janiczek O."/>
            <person name="Mandl M."/>
            <person name="Kucera J."/>
            <person name="Quatrini R."/>
        </authorList>
    </citation>
    <scope>NUCLEOTIDE SEQUENCE [LARGE SCALE GENOMIC DNA]</scope>
    <source>
        <strain evidence="12 13">CCM 4253</strain>
    </source>
</reference>
<proteinExistence type="inferred from homology"/>